<sequence length="152" mass="17083">MLKGLIEKKRYSFHEGFENWEDAVEAACKPLIKEGAIDASYVDSIIANVKKYGPYIVIAPNICIPHAQEGVGVNETSICFMKTEKPVHFSDDPEQDAQLFFVLASTDNNIHLENLSNMVELIDDETIVKKLLQAKSVEDLEEILKITEEKSV</sequence>
<dbReference type="GO" id="GO:0005737">
    <property type="term" value="C:cytoplasm"/>
    <property type="evidence" value="ECO:0007669"/>
    <property type="project" value="UniProtKB-SubCell"/>
</dbReference>
<keyword evidence="2" id="KW-0813">Transport</keyword>
<dbReference type="AlphaFoldDB" id="A0A1I1PEY4"/>
<feature type="domain" description="PTS EIIA type-2" evidence="11">
    <location>
        <begin position="4"/>
        <end position="147"/>
    </location>
</feature>
<dbReference type="SUPFAM" id="SSF55804">
    <property type="entry name" value="Phoshotransferase/anion transport protein"/>
    <property type="match status" value="1"/>
</dbReference>
<evidence type="ECO:0000256" key="10">
    <source>
        <dbReference type="ARBA" id="ARBA00042072"/>
    </source>
</evidence>
<name>A0A1I1PEY4_9CLOT</name>
<dbReference type="PROSITE" id="PS51094">
    <property type="entry name" value="PTS_EIIA_TYPE_2"/>
    <property type="match status" value="1"/>
</dbReference>
<reference evidence="12 13" key="1">
    <citation type="submission" date="2016-10" db="EMBL/GenBank/DDBJ databases">
        <authorList>
            <person name="de Groot N.N."/>
        </authorList>
    </citation>
    <scope>NUCLEOTIDE SEQUENCE [LARGE SCALE GENOMIC DNA]</scope>
    <source>
        <strain evidence="12 13">DSM 12992</strain>
    </source>
</reference>
<keyword evidence="4" id="KW-0597">Phosphoprotein</keyword>
<dbReference type="RefSeq" id="WP_090092170.1">
    <property type="nucleotide sequence ID" value="NZ_FOMG01000019.1"/>
</dbReference>
<keyword evidence="5" id="KW-0808">Transferase</keyword>
<evidence type="ECO:0000313" key="13">
    <source>
        <dbReference type="Proteomes" id="UP000199263"/>
    </source>
</evidence>
<comment type="subcellular location">
    <subcellularLocation>
        <location evidence="1">Cytoplasm</location>
    </subcellularLocation>
</comment>
<dbReference type="InterPro" id="IPR016152">
    <property type="entry name" value="PTrfase/Anion_transptr"/>
</dbReference>
<evidence type="ECO:0000259" key="11">
    <source>
        <dbReference type="PROSITE" id="PS51094"/>
    </source>
</evidence>
<protein>
    <recommendedName>
        <fullName evidence="9">Ascorbate-specific PTS system EIIA component</fullName>
    </recommendedName>
    <alternativeName>
        <fullName evidence="10">Ascorbate-specific phosphotransferase enzyme IIA component</fullName>
    </alternativeName>
</protein>
<dbReference type="PANTHER" id="PTHR36203:SF1">
    <property type="entry name" value="ASCORBATE-SPECIFIC PTS SYSTEM EIIA COMPONENT"/>
    <property type="match status" value="1"/>
</dbReference>
<dbReference type="EMBL" id="FOMG01000019">
    <property type="protein sequence ID" value="SFD08357.1"/>
    <property type="molecule type" value="Genomic_DNA"/>
</dbReference>
<evidence type="ECO:0000256" key="8">
    <source>
        <dbReference type="ARBA" id="ARBA00037387"/>
    </source>
</evidence>
<dbReference type="STRING" id="119641.SAMN05421842_11911"/>
<evidence type="ECO:0000256" key="9">
    <source>
        <dbReference type="ARBA" id="ARBA00041175"/>
    </source>
</evidence>
<evidence type="ECO:0000256" key="1">
    <source>
        <dbReference type="ARBA" id="ARBA00004496"/>
    </source>
</evidence>
<keyword evidence="13" id="KW-1185">Reference proteome</keyword>
<dbReference type="Pfam" id="PF00359">
    <property type="entry name" value="PTS_EIIA_2"/>
    <property type="match status" value="1"/>
</dbReference>
<keyword evidence="6" id="KW-0598">Phosphotransferase system</keyword>
<accession>A0A1I1PEY4</accession>
<evidence type="ECO:0000256" key="3">
    <source>
        <dbReference type="ARBA" id="ARBA00022490"/>
    </source>
</evidence>
<dbReference type="InterPro" id="IPR051351">
    <property type="entry name" value="Ascorbate-PTS_EIIA_comp"/>
</dbReference>
<evidence type="ECO:0000256" key="2">
    <source>
        <dbReference type="ARBA" id="ARBA00022448"/>
    </source>
</evidence>
<evidence type="ECO:0000313" key="12">
    <source>
        <dbReference type="EMBL" id="SFD08357.1"/>
    </source>
</evidence>
<keyword evidence="7" id="KW-0418">Kinase</keyword>
<dbReference type="Proteomes" id="UP000199263">
    <property type="component" value="Unassembled WGS sequence"/>
</dbReference>
<dbReference type="PANTHER" id="PTHR36203">
    <property type="entry name" value="ASCORBATE-SPECIFIC PTS SYSTEM EIIA COMPONENT"/>
    <property type="match status" value="1"/>
</dbReference>
<dbReference type="GO" id="GO:0016301">
    <property type="term" value="F:kinase activity"/>
    <property type="evidence" value="ECO:0007669"/>
    <property type="project" value="UniProtKB-KW"/>
</dbReference>
<keyword evidence="3" id="KW-0963">Cytoplasm</keyword>
<dbReference type="CDD" id="cd00211">
    <property type="entry name" value="PTS_IIA_fru"/>
    <property type="match status" value="1"/>
</dbReference>
<comment type="function">
    <text evidence="8">The phosphoenolpyruvate-dependent sugar phosphotransferase system (sugar PTS), a major carbohydrate active transport system, catalyzes the phosphorylation of incoming sugar substrates concomitantly with their translocation across the cell membrane. The enzyme II UlaABC PTS system is involved in ascorbate transport.</text>
</comment>
<gene>
    <name evidence="12" type="ORF">SAMN05421842_11911</name>
</gene>
<evidence type="ECO:0000256" key="6">
    <source>
        <dbReference type="ARBA" id="ARBA00022683"/>
    </source>
</evidence>
<proteinExistence type="predicted"/>
<dbReference type="InterPro" id="IPR002178">
    <property type="entry name" value="PTS_EIIA_type-2_dom"/>
</dbReference>
<evidence type="ECO:0000256" key="4">
    <source>
        <dbReference type="ARBA" id="ARBA00022553"/>
    </source>
</evidence>
<evidence type="ECO:0000256" key="5">
    <source>
        <dbReference type="ARBA" id="ARBA00022679"/>
    </source>
</evidence>
<evidence type="ECO:0000256" key="7">
    <source>
        <dbReference type="ARBA" id="ARBA00022777"/>
    </source>
</evidence>
<dbReference type="GO" id="GO:0009401">
    <property type="term" value="P:phosphoenolpyruvate-dependent sugar phosphotransferase system"/>
    <property type="evidence" value="ECO:0007669"/>
    <property type="project" value="UniProtKB-KW"/>
</dbReference>
<dbReference type="OrthoDB" id="369398at2"/>
<organism evidence="12 13">
    <name type="scientific">Clostridium uliginosum</name>
    <dbReference type="NCBI Taxonomy" id="119641"/>
    <lineage>
        <taxon>Bacteria</taxon>
        <taxon>Bacillati</taxon>
        <taxon>Bacillota</taxon>
        <taxon>Clostridia</taxon>
        <taxon>Eubacteriales</taxon>
        <taxon>Clostridiaceae</taxon>
        <taxon>Clostridium</taxon>
    </lineage>
</organism>
<dbReference type="Gene3D" id="3.40.930.10">
    <property type="entry name" value="Mannitol-specific EII, Chain A"/>
    <property type="match status" value="1"/>
</dbReference>